<dbReference type="Pfam" id="PF00578">
    <property type="entry name" value="AhpC-TSA"/>
    <property type="match status" value="1"/>
</dbReference>
<dbReference type="PANTHER" id="PTHR42852:SF13">
    <property type="entry name" value="PROTEIN DIPZ"/>
    <property type="match status" value="1"/>
</dbReference>
<reference evidence="3" key="1">
    <citation type="submission" date="2020-08" db="EMBL/GenBank/DDBJ databases">
        <authorList>
            <person name="Liu C."/>
            <person name="Sun Q."/>
        </authorList>
    </citation>
    <scope>NUCLEOTIDE SEQUENCE</scope>
    <source>
        <strain evidence="3">BX16</strain>
    </source>
</reference>
<comment type="caution">
    <text evidence="3">The sequence shown here is derived from an EMBL/GenBank/DDBJ whole genome shotgun (WGS) entry which is preliminary data.</text>
</comment>
<protein>
    <submittedName>
        <fullName evidence="3">TlpA family protein disulfide reductase</fullName>
    </submittedName>
</protein>
<dbReference type="InterPro" id="IPR000866">
    <property type="entry name" value="AhpC/TSA"/>
</dbReference>
<dbReference type="SUPFAM" id="SSF52833">
    <property type="entry name" value="Thioredoxin-like"/>
    <property type="match status" value="1"/>
</dbReference>
<dbReference type="RefSeq" id="WP_249286471.1">
    <property type="nucleotide sequence ID" value="NZ_JACRWC010000042.1"/>
</dbReference>
<gene>
    <name evidence="3" type="ORF">H8876_03080</name>
</gene>
<feature type="domain" description="Thioredoxin" evidence="2">
    <location>
        <begin position="31"/>
        <end position="184"/>
    </location>
</feature>
<dbReference type="AlphaFoldDB" id="A0A923NBG3"/>
<evidence type="ECO:0000256" key="1">
    <source>
        <dbReference type="SAM" id="SignalP"/>
    </source>
</evidence>
<dbReference type="InterPro" id="IPR036249">
    <property type="entry name" value="Thioredoxin-like_sf"/>
</dbReference>
<keyword evidence="4" id="KW-1185">Reference proteome</keyword>
<evidence type="ECO:0000259" key="2">
    <source>
        <dbReference type="PROSITE" id="PS51352"/>
    </source>
</evidence>
<proteinExistence type="predicted"/>
<sequence>MKKYVLLSLCLVLLLALGSCGNSGSKDNGNETDMQEFPSFTGLDLDGNSVNSDIFSENSVTVVNFWFSSCSPCIGELSELDSLDQELKEKGGAVIGINTDTLNGDNSMIEEAKKILMQQKASYRNLYFDSNSGDALDFANSITSFPTTYLVDRGGYIIGDPVVGSIDDESTMKMLKKRIDKIIEDDKDVPYQDNE</sequence>
<name>A0A923NBG3_9FIRM</name>
<evidence type="ECO:0000313" key="4">
    <source>
        <dbReference type="Proteomes" id="UP000644115"/>
    </source>
</evidence>
<dbReference type="InterPro" id="IPR050553">
    <property type="entry name" value="Thioredoxin_ResA/DsbE_sf"/>
</dbReference>
<dbReference type="InterPro" id="IPR013766">
    <property type="entry name" value="Thioredoxin_domain"/>
</dbReference>
<feature type="chain" id="PRO_5038919888" evidence="1">
    <location>
        <begin position="22"/>
        <end position="195"/>
    </location>
</feature>
<keyword evidence="1" id="KW-0732">Signal</keyword>
<dbReference type="EMBL" id="JACRWC010000042">
    <property type="protein sequence ID" value="MBC5998984.1"/>
    <property type="molecule type" value="Genomic_DNA"/>
</dbReference>
<dbReference type="GO" id="GO:0016209">
    <property type="term" value="F:antioxidant activity"/>
    <property type="evidence" value="ECO:0007669"/>
    <property type="project" value="InterPro"/>
</dbReference>
<dbReference type="GO" id="GO:0016491">
    <property type="term" value="F:oxidoreductase activity"/>
    <property type="evidence" value="ECO:0007669"/>
    <property type="project" value="InterPro"/>
</dbReference>
<feature type="signal peptide" evidence="1">
    <location>
        <begin position="1"/>
        <end position="21"/>
    </location>
</feature>
<dbReference type="PROSITE" id="PS51352">
    <property type="entry name" value="THIOREDOXIN_2"/>
    <property type="match status" value="1"/>
</dbReference>
<dbReference type="Gene3D" id="3.40.30.10">
    <property type="entry name" value="Glutaredoxin"/>
    <property type="match status" value="1"/>
</dbReference>
<dbReference type="Proteomes" id="UP000644115">
    <property type="component" value="Unassembled WGS sequence"/>
</dbReference>
<dbReference type="PANTHER" id="PTHR42852">
    <property type="entry name" value="THIOL:DISULFIDE INTERCHANGE PROTEIN DSBE"/>
    <property type="match status" value="1"/>
</dbReference>
<accession>A0A923NBG3</accession>
<dbReference type="CDD" id="cd02966">
    <property type="entry name" value="TlpA_like_family"/>
    <property type="match status" value="1"/>
</dbReference>
<dbReference type="PROSITE" id="PS51257">
    <property type="entry name" value="PROKAR_LIPOPROTEIN"/>
    <property type="match status" value="1"/>
</dbReference>
<organism evidence="3 4">
    <name type="scientific">Lentihominibacter faecis</name>
    <dbReference type="NCBI Taxonomy" id="2764712"/>
    <lineage>
        <taxon>Bacteria</taxon>
        <taxon>Bacillati</taxon>
        <taxon>Bacillota</taxon>
        <taxon>Clostridia</taxon>
        <taxon>Peptostreptococcales</taxon>
        <taxon>Anaerovoracaceae</taxon>
        <taxon>Lentihominibacter</taxon>
    </lineage>
</organism>
<evidence type="ECO:0000313" key="3">
    <source>
        <dbReference type="EMBL" id="MBC5998984.1"/>
    </source>
</evidence>